<keyword evidence="6 7" id="KW-0067">ATP-binding</keyword>
<dbReference type="PROSITE" id="PS50011">
    <property type="entry name" value="PROTEIN_KINASE_DOM"/>
    <property type="match status" value="1"/>
</dbReference>
<keyword evidence="10" id="KW-1185">Reference proteome</keyword>
<evidence type="ECO:0000256" key="1">
    <source>
        <dbReference type="ARBA" id="ARBA00010791"/>
    </source>
</evidence>
<dbReference type="GO" id="GO:0000226">
    <property type="term" value="P:microtubule cytoskeleton organization"/>
    <property type="evidence" value="ECO:0007669"/>
    <property type="project" value="TreeGrafter"/>
</dbReference>
<dbReference type="Gene3D" id="1.10.510.10">
    <property type="entry name" value="Transferase(Phosphotransferase) domain 1"/>
    <property type="match status" value="1"/>
</dbReference>
<dbReference type="PANTHER" id="PTHR24346">
    <property type="entry name" value="MAP/MICROTUBULE AFFINITY-REGULATING KINASE"/>
    <property type="match status" value="1"/>
</dbReference>
<protein>
    <recommendedName>
        <fullName evidence="8">Protein kinase domain-containing protein</fullName>
    </recommendedName>
</protein>
<dbReference type="InterPro" id="IPR008271">
    <property type="entry name" value="Ser/Thr_kinase_AS"/>
</dbReference>
<dbReference type="Proteomes" id="UP000245699">
    <property type="component" value="Unassembled WGS sequence"/>
</dbReference>
<evidence type="ECO:0000256" key="5">
    <source>
        <dbReference type="ARBA" id="ARBA00022777"/>
    </source>
</evidence>
<evidence type="ECO:0000256" key="7">
    <source>
        <dbReference type="PROSITE-ProRule" id="PRU10141"/>
    </source>
</evidence>
<dbReference type="FunFam" id="1.10.510.10:FF:000571">
    <property type="entry name" value="Maternal embryonic leucine zipper kinase"/>
    <property type="match status" value="1"/>
</dbReference>
<gene>
    <name evidence="9" type="ORF">BB559_004007</name>
</gene>
<evidence type="ECO:0000256" key="6">
    <source>
        <dbReference type="ARBA" id="ARBA00022840"/>
    </source>
</evidence>
<evidence type="ECO:0000256" key="3">
    <source>
        <dbReference type="ARBA" id="ARBA00022679"/>
    </source>
</evidence>
<keyword evidence="4 7" id="KW-0547">Nucleotide-binding</keyword>
<accession>A0A2T9YHC6</accession>
<dbReference type="Pfam" id="PF00069">
    <property type="entry name" value="Pkinase"/>
    <property type="match status" value="1"/>
</dbReference>
<keyword evidence="5" id="KW-0418">Kinase</keyword>
<keyword evidence="3" id="KW-0808">Transferase</keyword>
<organism evidence="9 10">
    <name type="scientific">Furculomyces boomerangus</name>
    <dbReference type="NCBI Taxonomy" id="61424"/>
    <lineage>
        <taxon>Eukaryota</taxon>
        <taxon>Fungi</taxon>
        <taxon>Fungi incertae sedis</taxon>
        <taxon>Zoopagomycota</taxon>
        <taxon>Kickxellomycotina</taxon>
        <taxon>Harpellomycetes</taxon>
        <taxon>Harpellales</taxon>
        <taxon>Harpellaceae</taxon>
        <taxon>Furculomyces</taxon>
    </lineage>
</organism>
<sequence>MTQTFNMADLLSKVVGHKECIRLDYSSTEETNERTNYDSMELDKNNGYIVTTNIGSTDKAPQLMQITNIAANTGHEKVKVIENMNSAEFYNKFGISNNHAKNQIGVNPIATDTKTNNYCEAYPLNNTIYDSGYEDGHHTTPPSESVSSKRTTFGSFLNQATECLNNTNTIKLTKIKSENDICSEMTPESAKVNGVRRYTDPNIVTLGRSGAGGYFDECKERNHAEEKKQVDSGLDKSKSEYKKARKIKILRPKQNTDLVVLENKKKIRLGVKKKEKLDGNLGFVRTKLPVLNKKPNFVLETQNLDQFELVSENVKLRKYFPKKDYSSSFEIKTKNIKAITQQHSCNSETIQNVDPNSFPTFTFNKKNCGHTNFCFKTPLGEYKLLKTLGKGSYGKVKLAVNLLNQQKVAVKIIKRNIVDKNDKESPEYKKAQVLDKRVIREANLSMILGQLHPHITKLYDFRMTKTHFYMFYEFVNGPTLAERIGEFGVCEDEARELFRSIAKTIAFCHSYSIVHRDIKLENILIDYSQHSSGSKGKEGVGTVKLIDFGLANFYEQSGLLSTFCGSLPYTAPEILKGQPYTGPEIDIWSLGVLLYTMVTGKFPFMDPSQPKNFKKVNSGSFKLPKMLSEEIKELLCMMIHPDMKKRFNIEQVLLHPWLNYKNIPKNQNFGAHKQMNLFVDEIINSCNCGLSMCIGNKNRMGNIQYCCKSCESNTKDFNMDVNKFWTENKRIDGMIVNEVANIVGLSTDKIYTELEEFTKANDNQCTEIAPVKKYTPIVSLYFLVARQMELHNWYMMKNNQLISLAIDSSNKTNIKKAGMITILKDIEGAKTFQKTLKETSESCTSPASNSKTLVKSCPSSVINNNVFVREVRVLDHIGERLLLFKEKAGTQVDIPKVMEQVLVILGSVGYDSPGVSGNMSFRFVQQAPVFSGYEDIQNNVYMTKRTGVGEVRKGMDLGYGGFGQKFNTEIEKTSDSKKFETLKKMLEYIFGEPDKLVFKENENYRGWDKETEMKKRNAVLSRAKVDSVLFSDKNQHNKFAGGSDNCSILPHGYKYSLRYVRGKQRRVMVRDSMLENNGTIGGNSTCDGSFALRNTGFESNETRNDISSNGIFVSETLQKNKELSPLTKNYTLLKNKIFSLSSSISLKFAVGTCKKDDQELLKPNTENQFVREQDALVPTNEITSTIVVQYTPNPSVFNGESEEMLSDEIMMKCSCLVKLELVCVKNKFGILSNISGMTGNTKNSEEKKEFWGVFPKRVDSYYLVITRISGSRSRFKSIASMIQGQVFESSFIII</sequence>
<feature type="binding site" evidence="7">
    <location>
        <position position="411"/>
    </location>
    <ligand>
        <name>ATP</name>
        <dbReference type="ChEBI" id="CHEBI:30616"/>
    </ligand>
</feature>
<dbReference type="STRING" id="61424.A0A2T9YHC6"/>
<evidence type="ECO:0000313" key="9">
    <source>
        <dbReference type="EMBL" id="PVU91709.1"/>
    </source>
</evidence>
<evidence type="ECO:0000256" key="2">
    <source>
        <dbReference type="ARBA" id="ARBA00022527"/>
    </source>
</evidence>
<comment type="caution">
    <text evidence="9">The sequence shown here is derived from an EMBL/GenBank/DDBJ whole genome shotgun (WGS) entry which is preliminary data.</text>
</comment>
<dbReference type="InterPro" id="IPR011009">
    <property type="entry name" value="Kinase-like_dom_sf"/>
</dbReference>
<dbReference type="InterPro" id="IPR017441">
    <property type="entry name" value="Protein_kinase_ATP_BS"/>
</dbReference>
<reference evidence="9 10" key="1">
    <citation type="journal article" date="2018" name="MBio">
        <title>Comparative Genomics Reveals the Core Gene Toolbox for the Fungus-Insect Symbiosis.</title>
        <authorList>
            <person name="Wang Y."/>
            <person name="Stata M."/>
            <person name="Wang W."/>
            <person name="Stajich J.E."/>
            <person name="White M.M."/>
            <person name="Moncalvo J.M."/>
        </authorList>
    </citation>
    <scope>NUCLEOTIDE SEQUENCE [LARGE SCALE GENOMIC DNA]</scope>
    <source>
        <strain evidence="9 10">AUS-77-4</strain>
    </source>
</reference>
<evidence type="ECO:0000256" key="4">
    <source>
        <dbReference type="ARBA" id="ARBA00022741"/>
    </source>
</evidence>
<dbReference type="GO" id="GO:0005737">
    <property type="term" value="C:cytoplasm"/>
    <property type="evidence" value="ECO:0007669"/>
    <property type="project" value="TreeGrafter"/>
</dbReference>
<evidence type="ECO:0000259" key="8">
    <source>
        <dbReference type="PROSITE" id="PS50011"/>
    </source>
</evidence>
<dbReference type="SMART" id="SM00220">
    <property type="entry name" value="S_TKc"/>
    <property type="match status" value="1"/>
</dbReference>
<dbReference type="GO" id="GO:0035556">
    <property type="term" value="P:intracellular signal transduction"/>
    <property type="evidence" value="ECO:0007669"/>
    <property type="project" value="TreeGrafter"/>
</dbReference>
<dbReference type="PANTHER" id="PTHR24346:SF82">
    <property type="entry name" value="KP78A-RELATED"/>
    <property type="match status" value="1"/>
</dbReference>
<proteinExistence type="inferred from homology"/>
<dbReference type="InterPro" id="IPR000719">
    <property type="entry name" value="Prot_kinase_dom"/>
</dbReference>
<dbReference type="CDD" id="cd14003">
    <property type="entry name" value="STKc_AMPK-like"/>
    <property type="match status" value="1"/>
</dbReference>
<dbReference type="SUPFAM" id="SSF56112">
    <property type="entry name" value="Protein kinase-like (PK-like)"/>
    <property type="match status" value="1"/>
</dbReference>
<dbReference type="OrthoDB" id="942095at2759"/>
<evidence type="ECO:0000313" key="10">
    <source>
        <dbReference type="Proteomes" id="UP000245699"/>
    </source>
</evidence>
<dbReference type="PROSITE" id="PS00108">
    <property type="entry name" value="PROTEIN_KINASE_ST"/>
    <property type="match status" value="1"/>
</dbReference>
<dbReference type="EMBL" id="MBFT01000400">
    <property type="protein sequence ID" value="PVU91709.1"/>
    <property type="molecule type" value="Genomic_DNA"/>
</dbReference>
<name>A0A2T9YHC6_9FUNG</name>
<comment type="similarity">
    <text evidence="1">Belongs to the protein kinase superfamily. CAMK Ser/Thr protein kinase family. NIM1 subfamily.</text>
</comment>
<dbReference type="GO" id="GO:0005524">
    <property type="term" value="F:ATP binding"/>
    <property type="evidence" value="ECO:0007669"/>
    <property type="project" value="UniProtKB-UniRule"/>
</dbReference>
<dbReference type="GO" id="GO:0004674">
    <property type="term" value="F:protein serine/threonine kinase activity"/>
    <property type="evidence" value="ECO:0007669"/>
    <property type="project" value="UniProtKB-KW"/>
</dbReference>
<keyword evidence="2" id="KW-0723">Serine/threonine-protein kinase</keyword>
<feature type="domain" description="Protein kinase" evidence="8">
    <location>
        <begin position="382"/>
        <end position="658"/>
    </location>
</feature>
<dbReference type="PROSITE" id="PS00107">
    <property type="entry name" value="PROTEIN_KINASE_ATP"/>
    <property type="match status" value="1"/>
</dbReference>